<sequence length="238" mass="26953">MDYKPPAVPVALARPVFACLSLNRGDRLRLINFPPEAVQWIEGAIKESRWPYGVQSTQVYAGRSFEFKLNGYPWHGQGSEAVGSRRLMLCILRTLKSHGFHIVTSTDMSRSESDKDTLIFRRVQPEETPTTMFSISLNMGDKLRLIDAPPLMDTVVSECITQFWSQGLQRTQRLGAGCTEFKLHGYPWSGQSTDAVHSRYFVMNLLSLLEANGWRMYASIDMSSGEADKDSWFFEAIV</sequence>
<dbReference type="PANTHER" id="PTHR38696:SF1">
    <property type="entry name" value="MEDIATOR OF RNA POLYMERASE II TRANSCRIPTION SUBUNIT 13"/>
    <property type="match status" value="1"/>
</dbReference>
<gene>
    <name evidence="2" type="primary">Aste57867_13814</name>
    <name evidence="1" type="ORF">As57867_013764</name>
    <name evidence="2" type="ORF">ASTE57867_13814</name>
</gene>
<dbReference type="PANTHER" id="PTHR38696">
    <property type="entry name" value="MEDIATOR OF RNA POLYMERASE II TRANSCRIPTION SUBUNIT 13"/>
    <property type="match status" value="1"/>
</dbReference>
<evidence type="ECO:0000313" key="1">
    <source>
        <dbReference type="EMBL" id="KAF0695380.1"/>
    </source>
</evidence>
<dbReference type="EMBL" id="CAADRA010005503">
    <property type="protein sequence ID" value="VFT90646.1"/>
    <property type="molecule type" value="Genomic_DNA"/>
</dbReference>
<evidence type="ECO:0000313" key="2">
    <source>
        <dbReference type="EMBL" id="VFT90646.1"/>
    </source>
</evidence>
<proteinExistence type="predicted"/>
<keyword evidence="3" id="KW-1185">Reference proteome</keyword>
<dbReference type="Proteomes" id="UP000332933">
    <property type="component" value="Unassembled WGS sequence"/>
</dbReference>
<protein>
    <submittedName>
        <fullName evidence="2">Aste57867_13814 protein</fullName>
    </submittedName>
</protein>
<evidence type="ECO:0000313" key="3">
    <source>
        <dbReference type="Proteomes" id="UP000332933"/>
    </source>
</evidence>
<reference evidence="2 3" key="1">
    <citation type="submission" date="2019-03" db="EMBL/GenBank/DDBJ databases">
        <authorList>
            <person name="Gaulin E."/>
            <person name="Dumas B."/>
        </authorList>
    </citation>
    <scope>NUCLEOTIDE SEQUENCE [LARGE SCALE GENOMIC DNA]</scope>
    <source>
        <strain evidence="2">CBS 568.67</strain>
    </source>
</reference>
<dbReference type="OrthoDB" id="58379at2759"/>
<reference evidence="1" key="2">
    <citation type="submission" date="2019-06" db="EMBL/GenBank/DDBJ databases">
        <title>Genomics analysis of Aphanomyces spp. identifies a new class of oomycete effector associated with host adaptation.</title>
        <authorList>
            <person name="Gaulin E."/>
        </authorList>
    </citation>
    <scope>NUCLEOTIDE SEQUENCE</scope>
    <source>
        <strain evidence="1">CBS 578.67</strain>
    </source>
</reference>
<organism evidence="2 3">
    <name type="scientific">Aphanomyces stellatus</name>
    <dbReference type="NCBI Taxonomy" id="120398"/>
    <lineage>
        <taxon>Eukaryota</taxon>
        <taxon>Sar</taxon>
        <taxon>Stramenopiles</taxon>
        <taxon>Oomycota</taxon>
        <taxon>Saprolegniomycetes</taxon>
        <taxon>Saprolegniales</taxon>
        <taxon>Verrucalvaceae</taxon>
        <taxon>Aphanomyces</taxon>
    </lineage>
</organism>
<dbReference type="AlphaFoldDB" id="A0A485L0T1"/>
<dbReference type="EMBL" id="VJMH01005482">
    <property type="protein sequence ID" value="KAF0695380.1"/>
    <property type="molecule type" value="Genomic_DNA"/>
</dbReference>
<accession>A0A485L0T1</accession>
<name>A0A485L0T1_9STRA</name>